<dbReference type="InterPro" id="IPR004705">
    <property type="entry name" value="Cation/H_exchanger_CPA1_bac"/>
</dbReference>
<evidence type="ECO:0000313" key="14">
    <source>
        <dbReference type="Proteomes" id="UP000660885"/>
    </source>
</evidence>
<feature type="transmembrane region" description="Helical" evidence="10">
    <location>
        <begin position="342"/>
        <end position="365"/>
    </location>
</feature>
<evidence type="ECO:0000256" key="3">
    <source>
        <dbReference type="ARBA" id="ARBA00022475"/>
    </source>
</evidence>
<evidence type="ECO:0000256" key="2">
    <source>
        <dbReference type="ARBA" id="ARBA00022448"/>
    </source>
</evidence>
<dbReference type="Proteomes" id="UP000660885">
    <property type="component" value="Unassembled WGS sequence"/>
</dbReference>
<keyword evidence="3" id="KW-1003">Cell membrane</keyword>
<name>A0ABS1TY68_9PROT</name>
<evidence type="ECO:0000256" key="5">
    <source>
        <dbReference type="ARBA" id="ARBA00022989"/>
    </source>
</evidence>
<evidence type="ECO:0000256" key="4">
    <source>
        <dbReference type="ARBA" id="ARBA00022692"/>
    </source>
</evidence>
<comment type="similarity">
    <text evidence="10">Belongs to the monovalent cation:proton antiporter 1 (CPA1) transporter (TC 2.A.36) family.</text>
</comment>
<feature type="compositionally biased region" description="Low complexity" evidence="11">
    <location>
        <begin position="542"/>
        <end position="551"/>
    </location>
</feature>
<keyword evidence="6 10" id="KW-0915">Sodium</keyword>
<keyword evidence="14" id="KW-1185">Reference proteome</keyword>
<evidence type="ECO:0000256" key="9">
    <source>
        <dbReference type="ARBA" id="ARBA00023201"/>
    </source>
</evidence>
<reference evidence="13 14" key="1">
    <citation type="submission" date="2021-01" db="EMBL/GenBank/DDBJ databases">
        <title>Belnapia mucosa sp. nov. and Belnapia arida sp. nov., isolated from the Tabernas Desert (Almeria, Spain).</title>
        <authorList>
            <person name="Molina-Menor E."/>
            <person name="Vidal-Verdu A."/>
            <person name="Calonge A."/>
            <person name="Satari L."/>
            <person name="Pereto J."/>
            <person name="Porcar M."/>
        </authorList>
    </citation>
    <scope>NUCLEOTIDE SEQUENCE [LARGE SCALE GENOMIC DNA]</scope>
    <source>
        <strain evidence="13 14">T18</strain>
    </source>
</reference>
<evidence type="ECO:0000313" key="13">
    <source>
        <dbReference type="EMBL" id="MBL6077390.1"/>
    </source>
</evidence>
<keyword evidence="8 10" id="KW-0472">Membrane</keyword>
<keyword evidence="5 10" id="KW-1133">Transmembrane helix</keyword>
<evidence type="ECO:0000256" key="11">
    <source>
        <dbReference type="SAM" id="MobiDB-lite"/>
    </source>
</evidence>
<comment type="function">
    <text evidence="10">Na(+)/H(+) antiporter that extrudes sodium in exchange for external protons.</text>
</comment>
<proteinExistence type="inferred from homology"/>
<feature type="transmembrane region" description="Helical" evidence="10">
    <location>
        <begin position="54"/>
        <end position="71"/>
    </location>
</feature>
<evidence type="ECO:0000256" key="6">
    <source>
        <dbReference type="ARBA" id="ARBA00023053"/>
    </source>
</evidence>
<keyword evidence="10" id="KW-0050">Antiport</keyword>
<dbReference type="PANTHER" id="PTHR10110:SF86">
    <property type="entry name" value="SODIUM_HYDROGEN EXCHANGER 7"/>
    <property type="match status" value="1"/>
</dbReference>
<feature type="transmembrane region" description="Helical" evidence="10">
    <location>
        <begin position="183"/>
        <end position="205"/>
    </location>
</feature>
<keyword evidence="2 10" id="KW-0813">Transport</keyword>
<dbReference type="Gene3D" id="6.10.140.1330">
    <property type="match status" value="1"/>
</dbReference>
<dbReference type="RefSeq" id="WP_202830506.1">
    <property type="nucleotide sequence ID" value="NZ_JAETWB010000001.1"/>
</dbReference>
<sequence length="560" mass="60336">MDLVELLLALIGACIGFALLARRLNLPYAIILVLGGMVLALIPAVPELRLDPDLALAFFLPPLLQVSAYRTDWRAFRSNLGPILLLAVGAVIFTAFLIGAVARWLVPELPWAAALALGAIVAPPDAVAAGAILQRLRLPRRIVTVLEGESLINDASSLVLYKLAVAAALASGTLGAASGVASFLVLGLGGIVVGWLVGRVALWVLPRLDDTMLETTTGFLAAYASYLAGEALHVSGVMAVVTTGLAFGRAQHTIFSYNSRVTTSVVWRFVEFILNSLVFLLIGLQLNHVLERIAGRGMLSLAGIAGGIALALIVGRFLWVFLASWLPRRIPALRRRNPMPDWRHITIIGWAGMRGVVSLAAALALPMEFPERDLIVFLAFTAILATLVLQGTTLEWVIQRLGVTLPPHPNGVNPEEAEGRRLLAVAALAEIERRMEDPLEGAIAADLVHEFRDRAGHLHRTATNQGAAIAERVARRRIRLAALEASRQQLIAHYQSGHLDEEGLVKLEQELDLEELRVRQVLGDDRTEGQKREDAKRRKAMEAAAAEDGAMVTGKAVAGA</sequence>
<feature type="compositionally biased region" description="Basic and acidic residues" evidence="11">
    <location>
        <begin position="524"/>
        <end position="536"/>
    </location>
</feature>
<feature type="domain" description="Cation/H+ exchanger transmembrane" evidence="12">
    <location>
        <begin position="11"/>
        <end position="398"/>
    </location>
</feature>
<dbReference type="NCBIfam" id="TIGR00831">
    <property type="entry name" value="a_cpa1"/>
    <property type="match status" value="1"/>
</dbReference>
<feature type="transmembrane region" description="Helical" evidence="10">
    <location>
        <begin position="111"/>
        <end position="133"/>
    </location>
</feature>
<evidence type="ECO:0000256" key="8">
    <source>
        <dbReference type="ARBA" id="ARBA00023136"/>
    </source>
</evidence>
<dbReference type="EMBL" id="JAETWB010000001">
    <property type="protein sequence ID" value="MBL6077390.1"/>
    <property type="molecule type" value="Genomic_DNA"/>
</dbReference>
<keyword evidence="7 10" id="KW-0406">Ion transport</keyword>
<dbReference type="InterPro" id="IPR006153">
    <property type="entry name" value="Cation/H_exchanger_TM"/>
</dbReference>
<accession>A0ABS1TY68</accession>
<organism evidence="13 14">
    <name type="scientific">Belnapia arida</name>
    <dbReference type="NCBI Taxonomy" id="2804533"/>
    <lineage>
        <taxon>Bacteria</taxon>
        <taxon>Pseudomonadati</taxon>
        <taxon>Pseudomonadota</taxon>
        <taxon>Alphaproteobacteria</taxon>
        <taxon>Acetobacterales</taxon>
        <taxon>Roseomonadaceae</taxon>
        <taxon>Belnapia</taxon>
    </lineage>
</organism>
<keyword evidence="4 10" id="KW-0812">Transmembrane</keyword>
<keyword evidence="10" id="KW-0997">Cell inner membrane</keyword>
<dbReference type="PANTHER" id="PTHR10110">
    <property type="entry name" value="SODIUM/HYDROGEN EXCHANGER"/>
    <property type="match status" value="1"/>
</dbReference>
<feature type="transmembrane region" description="Helical" evidence="10">
    <location>
        <begin position="83"/>
        <end position="105"/>
    </location>
</feature>
<feature type="region of interest" description="Disordered" evidence="11">
    <location>
        <begin position="524"/>
        <end position="560"/>
    </location>
</feature>
<comment type="caution">
    <text evidence="13">The sequence shown here is derived from an EMBL/GenBank/DDBJ whole genome shotgun (WGS) entry which is preliminary data.</text>
</comment>
<gene>
    <name evidence="13" type="ORF">JMJ56_05175</name>
</gene>
<feature type="transmembrane region" description="Helical" evidence="10">
    <location>
        <begin position="28"/>
        <end position="48"/>
    </location>
</feature>
<dbReference type="InterPro" id="IPR018422">
    <property type="entry name" value="Cation/H_exchanger_CPA1"/>
</dbReference>
<evidence type="ECO:0000259" key="12">
    <source>
        <dbReference type="Pfam" id="PF00999"/>
    </source>
</evidence>
<comment type="subcellular location">
    <subcellularLocation>
        <location evidence="10">Cell inner membrane</location>
        <topology evidence="10">Multi-pass membrane protein</topology>
    </subcellularLocation>
    <subcellularLocation>
        <location evidence="1">Cell membrane</location>
        <topology evidence="1">Multi-pass membrane protein</topology>
    </subcellularLocation>
</comment>
<feature type="transmembrane region" description="Helical" evidence="10">
    <location>
        <begin position="265"/>
        <end position="286"/>
    </location>
</feature>
<keyword evidence="9 10" id="KW-0739">Sodium transport</keyword>
<evidence type="ECO:0000256" key="10">
    <source>
        <dbReference type="RuleBase" id="RU366002"/>
    </source>
</evidence>
<feature type="transmembrane region" description="Helical" evidence="10">
    <location>
        <begin position="6"/>
        <end position="21"/>
    </location>
</feature>
<protein>
    <submittedName>
        <fullName evidence="13">Na+/H+ antiporter</fullName>
    </submittedName>
</protein>
<evidence type="ECO:0000256" key="1">
    <source>
        <dbReference type="ARBA" id="ARBA00004651"/>
    </source>
</evidence>
<feature type="transmembrane region" description="Helical" evidence="10">
    <location>
        <begin position="374"/>
        <end position="398"/>
    </location>
</feature>
<feature type="transmembrane region" description="Helical" evidence="10">
    <location>
        <begin position="217"/>
        <end position="245"/>
    </location>
</feature>
<feature type="transmembrane region" description="Helical" evidence="10">
    <location>
        <begin position="298"/>
        <end position="322"/>
    </location>
</feature>
<dbReference type="Pfam" id="PF00999">
    <property type="entry name" value="Na_H_Exchanger"/>
    <property type="match status" value="1"/>
</dbReference>
<evidence type="ECO:0000256" key="7">
    <source>
        <dbReference type="ARBA" id="ARBA00023065"/>
    </source>
</evidence>